<protein>
    <submittedName>
        <fullName evidence="1">Uncharacterized protein</fullName>
    </submittedName>
</protein>
<dbReference type="AlphaFoldDB" id="A0A8J3NZC7"/>
<accession>A0A8J3NZC7</accession>
<evidence type="ECO:0000313" key="1">
    <source>
        <dbReference type="EMBL" id="GIF98143.1"/>
    </source>
</evidence>
<dbReference type="EMBL" id="BONH01000012">
    <property type="protein sequence ID" value="GIF98143.1"/>
    <property type="molecule type" value="Genomic_DNA"/>
</dbReference>
<keyword evidence="2" id="KW-1185">Reference proteome</keyword>
<organism evidence="1 2">
    <name type="scientific">Catellatospora citrea</name>
    <dbReference type="NCBI Taxonomy" id="53366"/>
    <lineage>
        <taxon>Bacteria</taxon>
        <taxon>Bacillati</taxon>
        <taxon>Actinomycetota</taxon>
        <taxon>Actinomycetes</taxon>
        <taxon>Micromonosporales</taxon>
        <taxon>Micromonosporaceae</taxon>
        <taxon>Catellatospora</taxon>
    </lineage>
</organism>
<comment type="caution">
    <text evidence="1">The sequence shown here is derived from an EMBL/GenBank/DDBJ whole genome shotgun (WGS) entry which is preliminary data.</text>
</comment>
<sequence length="323" mass="33920">MVSAAGTSRLDERLRLKAMSAMRKWWLPAVPAAIVLALAGCVPGAGGPTADPTGSSAAAGSPAPAAPTEVRIDKSYWFAGFKVTLGVARLVPSSFGDAKTVTIEGVFQNLSSEHPGTPTSHALLTVGDRTYAEPDHPLSDLREVPPQRSQPGVYAFAVDEHFALADAVLVVGTPANRQATIPFTGPDGLVALEPRPLSVTGKVLADKTGSIFMTVASAEVRADEPLLHGEAPTGKEFLQLKFSATNKTDAGFAWVFDRDLHLKLPDGTSIATADNCSRAQIYPAPHATADGGFACFLVPAPAGGEYLLSWHRYEKGALRVPVN</sequence>
<dbReference type="Proteomes" id="UP000659904">
    <property type="component" value="Unassembled WGS sequence"/>
</dbReference>
<proteinExistence type="predicted"/>
<name>A0A8J3NZC7_9ACTN</name>
<gene>
    <name evidence="1" type="ORF">Cci01nite_32370</name>
</gene>
<reference evidence="1 2" key="1">
    <citation type="submission" date="2021-01" db="EMBL/GenBank/DDBJ databases">
        <title>Whole genome shotgun sequence of Catellatospora citrea NBRC 14495.</title>
        <authorList>
            <person name="Komaki H."/>
            <person name="Tamura T."/>
        </authorList>
    </citation>
    <scope>NUCLEOTIDE SEQUENCE [LARGE SCALE GENOMIC DNA]</scope>
    <source>
        <strain evidence="1 2">NBRC 14495</strain>
    </source>
</reference>
<evidence type="ECO:0000313" key="2">
    <source>
        <dbReference type="Proteomes" id="UP000659904"/>
    </source>
</evidence>